<dbReference type="InterPro" id="IPR008920">
    <property type="entry name" value="TF_FadR/GntR_C"/>
</dbReference>
<dbReference type="InterPro" id="IPR036390">
    <property type="entry name" value="WH_DNA-bd_sf"/>
</dbReference>
<keyword evidence="3" id="KW-0804">Transcription</keyword>
<dbReference type="EMBL" id="BMEQ01000002">
    <property type="protein sequence ID" value="GGG45335.1"/>
    <property type="molecule type" value="Genomic_DNA"/>
</dbReference>
<dbReference type="Pfam" id="PF00392">
    <property type="entry name" value="GntR"/>
    <property type="match status" value="1"/>
</dbReference>
<dbReference type="SMART" id="SM00895">
    <property type="entry name" value="FCD"/>
    <property type="match status" value="1"/>
</dbReference>
<dbReference type="SMART" id="SM00345">
    <property type="entry name" value="HTH_GNTR"/>
    <property type="match status" value="1"/>
</dbReference>
<dbReference type="InterPro" id="IPR011711">
    <property type="entry name" value="GntR_C"/>
</dbReference>
<dbReference type="PANTHER" id="PTHR43537">
    <property type="entry name" value="TRANSCRIPTIONAL REGULATOR, GNTR FAMILY"/>
    <property type="match status" value="1"/>
</dbReference>
<feature type="compositionally biased region" description="Acidic residues" evidence="4">
    <location>
        <begin position="240"/>
        <end position="251"/>
    </location>
</feature>
<dbReference type="AlphaFoldDB" id="A0A917GH62"/>
<dbReference type="GO" id="GO:0003677">
    <property type="term" value="F:DNA binding"/>
    <property type="evidence" value="ECO:0007669"/>
    <property type="project" value="UniProtKB-KW"/>
</dbReference>
<evidence type="ECO:0000259" key="5">
    <source>
        <dbReference type="PROSITE" id="PS50949"/>
    </source>
</evidence>
<dbReference type="InterPro" id="IPR000524">
    <property type="entry name" value="Tscrpt_reg_HTH_GntR"/>
</dbReference>
<evidence type="ECO:0000256" key="4">
    <source>
        <dbReference type="SAM" id="MobiDB-lite"/>
    </source>
</evidence>
<accession>A0A917GH62</accession>
<comment type="caution">
    <text evidence="6">The sequence shown here is derived from an EMBL/GenBank/DDBJ whole genome shotgun (WGS) entry which is preliminary data.</text>
</comment>
<reference evidence="6" key="2">
    <citation type="submission" date="2020-09" db="EMBL/GenBank/DDBJ databases">
        <authorList>
            <person name="Sun Q."/>
            <person name="Zhou Y."/>
        </authorList>
    </citation>
    <scope>NUCLEOTIDE SEQUENCE</scope>
    <source>
        <strain evidence="6">CGMCC 1.12187</strain>
    </source>
</reference>
<dbReference type="SUPFAM" id="SSF48008">
    <property type="entry name" value="GntR ligand-binding domain-like"/>
    <property type="match status" value="1"/>
</dbReference>
<organism evidence="6 7">
    <name type="scientific">Kocuria dechangensis</name>
    <dbReference type="NCBI Taxonomy" id="1176249"/>
    <lineage>
        <taxon>Bacteria</taxon>
        <taxon>Bacillati</taxon>
        <taxon>Actinomycetota</taxon>
        <taxon>Actinomycetes</taxon>
        <taxon>Micrococcales</taxon>
        <taxon>Micrococcaceae</taxon>
        <taxon>Kocuria</taxon>
    </lineage>
</organism>
<keyword evidence="2" id="KW-0238">DNA-binding</keyword>
<feature type="region of interest" description="Disordered" evidence="4">
    <location>
        <begin position="235"/>
        <end position="264"/>
    </location>
</feature>
<evidence type="ECO:0000256" key="1">
    <source>
        <dbReference type="ARBA" id="ARBA00023015"/>
    </source>
</evidence>
<dbReference type="Gene3D" id="1.10.10.10">
    <property type="entry name" value="Winged helix-like DNA-binding domain superfamily/Winged helix DNA-binding domain"/>
    <property type="match status" value="1"/>
</dbReference>
<proteinExistence type="predicted"/>
<evidence type="ECO:0000256" key="2">
    <source>
        <dbReference type="ARBA" id="ARBA00023125"/>
    </source>
</evidence>
<feature type="domain" description="HTH gntR-type" evidence="5">
    <location>
        <begin position="4"/>
        <end position="71"/>
    </location>
</feature>
<evidence type="ECO:0000256" key="3">
    <source>
        <dbReference type="ARBA" id="ARBA00023163"/>
    </source>
</evidence>
<gene>
    <name evidence="6" type="ORF">GCM10011374_04540</name>
</gene>
<sequence length="264" mass="27359">MHGVEQHSGVLDRLGGSIASGARPPGTVLTLAGLEKEFGVSRTLVREVVRVLESMGMVASRRRVGVTVLPPQDWNPFDPRLIRWRLNGPGRDAQLLALTELRSAIEPVAARLAAGRAAAADRRRLVGLAAELRELGQAGRGTDPEYLAVDVAFHQLLLAASGNPMLAALGDVVAEVLSGRTALGLMPARPDPGAIEDHEATAAAVADGDPARAEERARAVVTEVLDEVLGETPAVPVDDVAGDDMAGDDATGDAVTGDGVTGTV</sequence>
<keyword evidence="1" id="KW-0805">Transcription regulation</keyword>
<feature type="compositionally biased region" description="Low complexity" evidence="4">
    <location>
        <begin position="252"/>
        <end position="264"/>
    </location>
</feature>
<dbReference type="InterPro" id="IPR036388">
    <property type="entry name" value="WH-like_DNA-bd_sf"/>
</dbReference>
<dbReference type="PROSITE" id="PS50949">
    <property type="entry name" value="HTH_GNTR"/>
    <property type="match status" value="1"/>
</dbReference>
<dbReference type="Pfam" id="PF07729">
    <property type="entry name" value="FCD"/>
    <property type="match status" value="1"/>
</dbReference>
<dbReference type="GO" id="GO:0003700">
    <property type="term" value="F:DNA-binding transcription factor activity"/>
    <property type="evidence" value="ECO:0007669"/>
    <property type="project" value="InterPro"/>
</dbReference>
<keyword evidence="7" id="KW-1185">Reference proteome</keyword>
<evidence type="ECO:0000313" key="7">
    <source>
        <dbReference type="Proteomes" id="UP000638848"/>
    </source>
</evidence>
<dbReference type="SUPFAM" id="SSF46785">
    <property type="entry name" value="Winged helix' DNA-binding domain"/>
    <property type="match status" value="1"/>
</dbReference>
<dbReference type="Proteomes" id="UP000638848">
    <property type="component" value="Unassembled WGS sequence"/>
</dbReference>
<reference evidence="6" key="1">
    <citation type="journal article" date="2014" name="Int. J. Syst. Evol. Microbiol.">
        <title>Complete genome sequence of Corynebacterium casei LMG S-19264T (=DSM 44701T), isolated from a smear-ripened cheese.</title>
        <authorList>
            <consortium name="US DOE Joint Genome Institute (JGI-PGF)"/>
            <person name="Walter F."/>
            <person name="Albersmeier A."/>
            <person name="Kalinowski J."/>
            <person name="Ruckert C."/>
        </authorList>
    </citation>
    <scope>NUCLEOTIDE SEQUENCE</scope>
    <source>
        <strain evidence="6">CGMCC 1.12187</strain>
    </source>
</reference>
<dbReference type="RefSeq" id="WP_188534226.1">
    <property type="nucleotide sequence ID" value="NZ_BMEQ01000002.1"/>
</dbReference>
<protein>
    <submittedName>
        <fullName evidence="6">GntR family transcriptional regulator</fullName>
    </submittedName>
</protein>
<evidence type="ECO:0000313" key="6">
    <source>
        <dbReference type="EMBL" id="GGG45335.1"/>
    </source>
</evidence>
<dbReference type="Gene3D" id="1.20.120.530">
    <property type="entry name" value="GntR ligand-binding domain-like"/>
    <property type="match status" value="1"/>
</dbReference>
<dbReference type="PANTHER" id="PTHR43537:SF44">
    <property type="entry name" value="GNTR FAMILY REGULATORY PROTEIN"/>
    <property type="match status" value="1"/>
</dbReference>
<name>A0A917GH62_9MICC</name>